<name>A0A2X0JZS1_9ACTN</name>
<evidence type="ECO:0000256" key="1">
    <source>
        <dbReference type="SAM" id="Coils"/>
    </source>
</evidence>
<keyword evidence="4" id="KW-1185">Reference proteome</keyword>
<feature type="compositionally biased region" description="Basic and acidic residues" evidence="2">
    <location>
        <begin position="47"/>
        <end position="58"/>
    </location>
</feature>
<protein>
    <submittedName>
        <fullName evidence="3">Uncharacterized protein</fullName>
    </submittedName>
</protein>
<sequence length="101" mass="11480">MTDTAALAEVRRLYGLLRQAEDEIALLRQDNAQLRIQLSGRPVHPGPADREPMPWWRDRRPRPPQAAPESPVQTIPSSRVEAVLPHARNRRPSLPPAVREE</sequence>
<dbReference type="AlphaFoldDB" id="A0A2X0JZS1"/>
<evidence type="ECO:0000313" key="3">
    <source>
        <dbReference type="EMBL" id="RAG82465.1"/>
    </source>
</evidence>
<comment type="caution">
    <text evidence="3">The sequence shown here is derived from an EMBL/GenBank/DDBJ whole genome shotgun (WGS) entry which is preliminary data.</text>
</comment>
<gene>
    <name evidence="3" type="ORF">DN069_27775</name>
</gene>
<dbReference type="EMBL" id="QKYN01000114">
    <property type="protein sequence ID" value="RAG82465.1"/>
    <property type="molecule type" value="Genomic_DNA"/>
</dbReference>
<accession>A0A2X0JZS1</accession>
<dbReference type="RefSeq" id="WP_111505490.1">
    <property type="nucleotide sequence ID" value="NZ_QKYN01000114.1"/>
</dbReference>
<reference evidence="3 4" key="1">
    <citation type="submission" date="2018-06" db="EMBL/GenBank/DDBJ databases">
        <title>Streptacidiphilus pinicola sp. nov., isolated from pine grove soil.</title>
        <authorList>
            <person name="Roh S.G."/>
            <person name="Park S."/>
            <person name="Kim M.-K."/>
            <person name="Yun B.-R."/>
            <person name="Park J."/>
            <person name="Kim M.J."/>
            <person name="Kim Y.S."/>
            <person name="Kim S.B."/>
        </authorList>
    </citation>
    <scope>NUCLEOTIDE SEQUENCE [LARGE SCALE GENOMIC DNA]</scope>
    <source>
        <strain evidence="3 4">MMS16-CNU450</strain>
    </source>
</reference>
<keyword evidence="1" id="KW-0175">Coiled coil</keyword>
<evidence type="ECO:0000256" key="2">
    <source>
        <dbReference type="SAM" id="MobiDB-lite"/>
    </source>
</evidence>
<dbReference type="Proteomes" id="UP000248889">
    <property type="component" value="Unassembled WGS sequence"/>
</dbReference>
<feature type="region of interest" description="Disordered" evidence="2">
    <location>
        <begin position="38"/>
        <end position="101"/>
    </location>
</feature>
<proteinExistence type="predicted"/>
<evidence type="ECO:0000313" key="4">
    <source>
        <dbReference type="Proteomes" id="UP000248889"/>
    </source>
</evidence>
<feature type="coiled-coil region" evidence="1">
    <location>
        <begin position="10"/>
        <end position="37"/>
    </location>
</feature>
<organism evidence="3 4">
    <name type="scientific">Streptacidiphilus pinicola</name>
    <dbReference type="NCBI Taxonomy" id="2219663"/>
    <lineage>
        <taxon>Bacteria</taxon>
        <taxon>Bacillati</taxon>
        <taxon>Actinomycetota</taxon>
        <taxon>Actinomycetes</taxon>
        <taxon>Kitasatosporales</taxon>
        <taxon>Streptomycetaceae</taxon>
        <taxon>Streptacidiphilus</taxon>
    </lineage>
</organism>